<evidence type="ECO:0000256" key="5">
    <source>
        <dbReference type="ARBA" id="ARBA00013882"/>
    </source>
</evidence>
<keyword evidence="10" id="KW-0067">ATP-binding</keyword>
<proteinExistence type="inferred from homology"/>
<evidence type="ECO:0000256" key="1">
    <source>
        <dbReference type="ARBA" id="ARBA00004964"/>
    </source>
</evidence>
<comment type="caution">
    <text evidence="15">The sequence shown here is derived from an EMBL/GenBank/DDBJ whole genome shotgun (WGS) entry which is preliminary data.</text>
</comment>
<keyword evidence="12" id="KW-0119">Carbohydrate metabolism</keyword>
<dbReference type="OrthoDB" id="3787729at2"/>
<dbReference type="GO" id="GO:0005524">
    <property type="term" value="F:ATP binding"/>
    <property type="evidence" value="ECO:0007669"/>
    <property type="project" value="UniProtKB-KW"/>
</dbReference>
<dbReference type="InterPro" id="IPR040999">
    <property type="entry name" value="Mak_N_cap"/>
</dbReference>
<dbReference type="UniPathway" id="UPA00164"/>
<keyword evidence="7" id="KW-0808">Transferase</keyword>
<evidence type="ECO:0000256" key="8">
    <source>
        <dbReference type="ARBA" id="ARBA00022741"/>
    </source>
</evidence>
<gene>
    <name evidence="15" type="ORF">AWC04_16025</name>
</gene>
<sequence length="438" mass="47523">MSLPFLDWLPSRRWFAGRGRELVSADPAVVVALDDGLDLMLVDAVYADGGSECYQVIVGWDGEPLAEYAETATIGSDGARIGYDALYEPNSAARLLELLATDAVRGDVTFSAEPGAQLDPAAPARVTSAEQSNTSVIYHQHAILKVFRRVNPGINPDVELNRVLGRAHSPNVARLLGSYQIRWEGQPAPLGMLTEFASNSSEGWDMATASSRDLYAEGDLYAEEVGGDFAGESHRLGHAVAAVHAVLAERLGTAPGEFPVAAALDRLAFAVSRAPELVPYADAARRRFEALAGMPMSVQRVHGDLHLGQVLRTPEHWLLIDFEGEPGTPLEQRRRPDSVLRDVAGMLRSYEYAAYHPLLGQGGDPQDKQLAARAREWTGRNEEAFCQGYVAGGGLDPRSEPELLAAYQLDKAIYETAYEARHRPAWLTIPLGSVADLV</sequence>
<evidence type="ECO:0000256" key="9">
    <source>
        <dbReference type="ARBA" id="ARBA00022777"/>
    </source>
</evidence>
<dbReference type="RefSeq" id="WP_085098762.1">
    <property type="nucleotide sequence ID" value="NZ_AP022603.1"/>
</dbReference>
<evidence type="ECO:0000256" key="12">
    <source>
        <dbReference type="ARBA" id="ARBA00023277"/>
    </source>
</evidence>
<evidence type="ECO:0000256" key="4">
    <source>
        <dbReference type="ARBA" id="ARBA00011962"/>
    </source>
</evidence>
<evidence type="ECO:0000256" key="11">
    <source>
        <dbReference type="ARBA" id="ARBA00023056"/>
    </source>
</evidence>
<evidence type="ECO:0000256" key="14">
    <source>
        <dbReference type="ARBA" id="ARBA00049067"/>
    </source>
</evidence>
<evidence type="ECO:0000256" key="2">
    <source>
        <dbReference type="ARBA" id="ARBA00006219"/>
    </source>
</evidence>
<evidence type="ECO:0000313" key="15">
    <source>
        <dbReference type="EMBL" id="ORV00055.1"/>
    </source>
</evidence>
<keyword evidence="8" id="KW-0547">Nucleotide-binding</keyword>
<comment type="subunit">
    <text evidence="3">Monomer.</text>
</comment>
<comment type="similarity">
    <text evidence="2">Belongs to the aminoglycoside phosphotransferase family.</text>
</comment>
<dbReference type="EC" id="2.7.1.175" evidence="4"/>
<accession>A0A1X1R641</accession>
<dbReference type="InterPro" id="IPR011009">
    <property type="entry name" value="Kinase-like_dom_sf"/>
</dbReference>
<dbReference type="GO" id="GO:0005978">
    <property type="term" value="P:glycogen biosynthetic process"/>
    <property type="evidence" value="ECO:0007669"/>
    <property type="project" value="UniProtKB-UniPathway"/>
</dbReference>
<dbReference type="Pfam" id="PF18085">
    <property type="entry name" value="Mak_N_cap"/>
    <property type="match status" value="1"/>
</dbReference>
<keyword evidence="16" id="KW-1185">Reference proteome</keyword>
<dbReference type="SUPFAM" id="SSF56112">
    <property type="entry name" value="Protein kinase-like (PK-like)"/>
    <property type="match status" value="1"/>
</dbReference>
<keyword evidence="6" id="KW-0321">Glycogen metabolism</keyword>
<comment type="catalytic activity">
    <reaction evidence="14">
        <text>D-maltose + ATP = alpha-maltose 1-phosphate + ADP + H(+)</text>
        <dbReference type="Rhea" id="RHEA:31915"/>
        <dbReference type="ChEBI" id="CHEBI:15378"/>
        <dbReference type="ChEBI" id="CHEBI:17306"/>
        <dbReference type="ChEBI" id="CHEBI:30616"/>
        <dbReference type="ChEBI" id="CHEBI:63576"/>
        <dbReference type="ChEBI" id="CHEBI:456216"/>
        <dbReference type="EC" id="2.7.1.175"/>
    </reaction>
</comment>
<evidence type="ECO:0000256" key="10">
    <source>
        <dbReference type="ARBA" id="ARBA00022840"/>
    </source>
</evidence>
<keyword evidence="11" id="KW-0320">Glycogen biosynthesis</keyword>
<reference evidence="15 16" key="1">
    <citation type="submission" date="2016-01" db="EMBL/GenBank/DDBJ databases">
        <title>The new phylogeny of the genus Mycobacterium.</title>
        <authorList>
            <person name="Tarcisio F."/>
            <person name="Conor M."/>
            <person name="Antonella G."/>
            <person name="Elisabetta G."/>
            <person name="Giulia F.S."/>
            <person name="Sara T."/>
            <person name="Anna F."/>
            <person name="Clotilde B."/>
            <person name="Roberto B."/>
            <person name="Veronica D.S."/>
            <person name="Fabio R."/>
            <person name="Monica P."/>
            <person name="Olivier J."/>
            <person name="Enrico T."/>
            <person name="Nicola S."/>
        </authorList>
    </citation>
    <scope>NUCLEOTIDE SEQUENCE [LARGE SCALE GENOMIC DNA]</scope>
    <source>
        <strain evidence="15 16">DSM 44179</strain>
    </source>
</reference>
<protein>
    <recommendedName>
        <fullName evidence="5">Maltokinase</fullName>
        <ecNumber evidence="4">2.7.1.175</ecNumber>
    </recommendedName>
    <alternativeName>
        <fullName evidence="13">Maltose-1-phosphate synthase</fullName>
    </alternativeName>
</protein>
<dbReference type="AlphaFoldDB" id="A0A1X1R641"/>
<evidence type="ECO:0000256" key="3">
    <source>
        <dbReference type="ARBA" id="ARBA00011245"/>
    </source>
</evidence>
<dbReference type="EMBL" id="LQOJ01000050">
    <property type="protein sequence ID" value="ORV00055.1"/>
    <property type="molecule type" value="Genomic_DNA"/>
</dbReference>
<dbReference type="Gene3D" id="3.90.1200.10">
    <property type="match status" value="1"/>
</dbReference>
<evidence type="ECO:0000256" key="13">
    <source>
        <dbReference type="ARBA" id="ARBA00031251"/>
    </source>
</evidence>
<name>A0A1X1R641_MYCFA</name>
<dbReference type="GO" id="GO:0016301">
    <property type="term" value="F:kinase activity"/>
    <property type="evidence" value="ECO:0007669"/>
    <property type="project" value="UniProtKB-KW"/>
</dbReference>
<comment type="pathway">
    <text evidence="1">Glycan biosynthesis; glycogen biosynthesis.</text>
</comment>
<dbReference type="STRING" id="1793.AWC04_16025"/>
<evidence type="ECO:0000256" key="7">
    <source>
        <dbReference type="ARBA" id="ARBA00022679"/>
    </source>
</evidence>
<dbReference type="Proteomes" id="UP000193484">
    <property type="component" value="Unassembled WGS sequence"/>
</dbReference>
<keyword evidence="9 15" id="KW-0418">Kinase</keyword>
<evidence type="ECO:0000256" key="6">
    <source>
        <dbReference type="ARBA" id="ARBA00022600"/>
    </source>
</evidence>
<evidence type="ECO:0000313" key="16">
    <source>
        <dbReference type="Proteomes" id="UP000193484"/>
    </source>
</evidence>
<organism evidence="15 16">
    <name type="scientific">Mycolicibacterium fallax</name>
    <name type="common">Mycobacterium fallax</name>
    <dbReference type="NCBI Taxonomy" id="1793"/>
    <lineage>
        <taxon>Bacteria</taxon>
        <taxon>Bacillati</taxon>
        <taxon>Actinomycetota</taxon>
        <taxon>Actinomycetes</taxon>
        <taxon>Mycobacteriales</taxon>
        <taxon>Mycobacteriaceae</taxon>
        <taxon>Mycolicibacterium</taxon>
    </lineage>
</organism>